<dbReference type="GO" id="GO:0022627">
    <property type="term" value="C:cytosolic small ribosomal subunit"/>
    <property type="evidence" value="ECO:0007669"/>
    <property type="project" value="TreeGrafter"/>
</dbReference>
<dbReference type="Proteomes" id="UP000231279">
    <property type="component" value="Unassembled WGS sequence"/>
</dbReference>
<evidence type="ECO:0008006" key="6">
    <source>
        <dbReference type="Google" id="ProtNLM"/>
    </source>
</evidence>
<dbReference type="PANTHER" id="PTHR21569">
    <property type="entry name" value="RIBOSOMAL PROTEIN S9"/>
    <property type="match status" value="1"/>
</dbReference>
<evidence type="ECO:0000256" key="1">
    <source>
        <dbReference type="ARBA" id="ARBA00005251"/>
    </source>
</evidence>
<name>A0A2G9GIS7_9LAMI</name>
<keyword evidence="2" id="KW-0689">Ribosomal protein</keyword>
<dbReference type="InterPro" id="IPR000754">
    <property type="entry name" value="Ribosomal_uS9"/>
</dbReference>
<dbReference type="OrthoDB" id="10254627at2759"/>
<dbReference type="EMBL" id="NKXS01004874">
    <property type="protein sequence ID" value="PIN05158.1"/>
    <property type="molecule type" value="Genomic_DNA"/>
</dbReference>
<dbReference type="InterPro" id="IPR020568">
    <property type="entry name" value="Ribosomal_Su5_D2-typ_SF"/>
</dbReference>
<gene>
    <name evidence="4" type="ORF">CDL12_22304</name>
</gene>
<accession>A0A2G9GIS7</accession>
<dbReference type="GO" id="GO:0006412">
    <property type="term" value="P:translation"/>
    <property type="evidence" value="ECO:0007669"/>
    <property type="project" value="InterPro"/>
</dbReference>
<organism evidence="4 5">
    <name type="scientific">Handroanthus impetiginosus</name>
    <dbReference type="NCBI Taxonomy" id="429701"/>
    <lineage>
        <taxon>Eukaryota</taxon>
        <taxon>Viridiplantae</taxon>
        <taxon>Streptophyta</taxon>
        <taxon>Embryophyta</taxon>
        <taxon>Tracheophyta</taxon>
        <taxon>Spermatophyta</taxon>
        <taxon>Magnoliopsida</taxon>
        <taxon>eudicotyledons</taxon>
        <taxon>Gunneridae</taxon>
        <taxon>Pentapetalae</taxon>
        <taxon>asterids</taxon>
        <taxon>lamiids</taxon>
        <taxon>Lamiales</taxon>
        <taxon>Bignoniaceae</taxon>
        <taxon>Crescentiina</taxon>
        <taxon>Tabebuia alliance</taxon>
        <taxon>Handroanthus</taxon>
    </lineage>
</organism>
<dbReference type="GO" id="GO:0003735">
    <property type="term" value="F:structural constituent of ribosome"/>
    <property type="evidence" value="ECO:0007669"/>
    <property type="project" value="InterPro"/>
</dbReference>
<dbReference type="Gene3D" id="3.30.230.10">
    <property type="match status" value="1"/>
</dbReference>
<dbReference type="Pfam" id="PF00380">
    <property type="entry name" value="Ribosomal_S9"/>
    <property type="match status" value="1"/>
</dbReference>
<keyword evidence="3" id="KW-0687">Ribonucleoprotein</keyword>
<dbReference type="AlphaFoldDB" id="A0A2G9GIS7"/>
<evidence type="ECO:0000313" key="5">
    <source>
        <dbReference type="Proteomes" id="UP000231279"/>
    </source>
</evidence>
<evidence type="ECO:0000256" key="2">
    <source>
        <dbReference type="ARBA" id="ARBA00022980"/>
    </source>
</evidence>
<keyword evidence="5" id="KW-1185">Reference proteome</keyword>
<dbReference type="GO" id="GO:0003723">
    <property type="term" value="F:RNA binding"/>
    <property type="evidence" value="ECO:0007669"/>
    <property type="project" value="TreeGrafter"/>
</dbReference>
<comment type="caution">
    <text evidence="4">The sequence shown here is derived from an EMBL/GenBank/DDBJ whole genome shotgun (WGS) entry which is preliminary data.</text>
</comment>
<comment type="similarity">
    <text evidence="1">Belongs to the universal ribosomal protein uS9 family.</text>
</comment>
<dbReference type="SUPFAM" id="SSF54211">
    <property type="entry name" value="Ribosomal protein S5 domain 2-like"/>
    <property type="match status" value="1"/>
</dbReference>
<evidence type="ECO:0000256" key="3">
    <source>
        <dbReference type="ARBA" id="ARBA00023274"/>
    </source>
</evidence>
<dbReference type="InterPro" id="IPR014721">
    <property type="entry name" value="Ribsml_uS5_D2-typ_fold_subgr"/>
</dbReference>
<sequence length="251" mass="27975">MLSRFIFKSSQFQRLVTPISSQTHIVKARPVYQNPLFSNPNHYIYPKTPHFSCFSNKGNNGNSSDDSATSTTDLWRLPSEVDQDIDLMFSVEPGSLEGFNDQNGEELKNDDDKTGDLFGGVDAKGWNSGDTGPNRAFGDLIAASGVTDEMLDSLIALKDFEGIQGLPLLPIIEDKRYDKNTKKQVDEKGRACGTGKRKCSIARVWTQPGEGKFVVNNKEFDVYFPVIDHRAASLAFLRNKDFGNVECQLYC</sequence>
<dbReference type="PANTHER" id="PTHR21569:SF1">
    <property type="entry name" value="SMALL RIBOSOMAL SUBUNIT PROTEIN US9M"/>
    <property type="match status" value="1"/>
</dbReference>
<reference evidence="5" key="1">
    <citation type="journal article" date="2018" name="Gigascience">
        <title>Genome assembly of the Pink Ipe (Handroanthus impetiginosus, Bignoniaceae), a highly valued, ecologically keystone Neotropical timber forest tree.</title>
        <authorList>
            <person name="Silva-Junior O.B."/>
            <person name="Grattapaglia D."/>
            <person name="Novaes E."/>
            <person name="Collevatti R.G."/>
        </authorList>
    </citation>
    <scope>NUCLEOTIDE SEQUENCE [LARGE SCALE GENOMIC DNA]</scope>
    <source>
        <strain evidence="5">cv. UFG-1</strain>
    </source>
</reference>
<proteinExistence type="inferred from homology"/>
<protein>
    <recommendedName>
        <fullName evidence="6">30S ribosomal protein S9</fullName>
    </recommendedName>
</protein>
<dbReference type="STRING" id="429701.A0A2G9GIS7"/>
<evidence type="ECO:0000313" key="4">
    <source>
        <dbReference type="EMBL" id="PIN05158.1"/>
    </source>
</evidence>